<reference evidence="1 2" key="1">
    <citation type="submission" date="2020-06" db="EMBL/GenBank/DDBJ databases">
        <authorList>
            <person name="Criscuolo A."/>
        </authorList>
    </citation>
    <scope>NUCLEOTIDE SEQUENCE [LARGE SCALE GENOMIC DNA]</scope>
    <source>
        <strain evidence="2">CIP 111411</strain>
    </source>
</reference>
<protein>
    <recommendedName>
        <fullName evidence="3">Transcriptional regulator PadR-like family protein</fullName>
    </recommendedName>
</protein>
<comment type="caution">
    <text evidence="1">The sequence shown here is derived from an EMBL/GenBank/DDBJ whole genome shotgun (WGS) entry which is preliminary data.</text>
</comment>
<keyword evidence="2" id="KW-1185">Reference proteome</keyword>
<dbReference type="RefSeq" id="WP_180910819.1">
    <property type="nucleotide sequence ID" value="NZ_CAIJDP010000090.1"/>
</dbReference>
<evidence type="ECO:0008006" key="3">
    <source>
        <dbReference type="Google" id="ProtNLM"/>
    </source>
</evidence>
<gene>
    <name evidence="1" type="ORF">FLAT13_04863</name>
</gene>
<organism evidence="1 2">
    <name type="scientific">Flavobacterium salmonis</name>
    <dbReference type="NCBI Taxonomy" id="2654844"/>
    <lineage>
        <taxon>Bacteria</taxon>
        <taxon>Pseudomonadati</taxon>
        <taxon>Bacteroidota</taxon>
        <taxon>Flavobacteriia</taxon>
        <taxon>Flavobacteriales</taxon>
        <taxon>Flavobacteriaceae</taxon>
        <taxon>Flavobacterium</taxon>
    </lineage>
</organism>
<proteinExistence type="predicted"/>
<name>A0A6V6ZEP3_9FLAO</name>
<evidence type="ECO:0000313" key="1">
    <source>
        <dbReference type="EMBL" id="CAD0009352.1"/>
    </source>
</evidence>
<dbReference type="Proteomes" id="UP000530060">
    <property type="component" value="Unassembled WGS sequence"/>
</dbReference>
<dbReference type="EMBL" id="CAIJDP010000090">
    <property type="protein sequence ID" value="CAD0009352.1"/>
    <property type="molecule type" value="Genomic_DNA"/>
</dbReference>
<sequence>MLTKKQILILFLISGNPGIRGIYTLMKFFDRADFPSDIMINLNVLVENNFIIGLEKFENSTDKNYMITKNGENFLSENFSSSEIIDYIKTMDDPTFMLELTKAYIDKIVDNTKREN</sequence>
<evidence type="ECO:0000313" key="2">
    <source>
        <dbReference type="Proteomes" id="UP000530060"/>
    </source>
</evidence>
<accession>A0A6V6ZEP3</accession>
<dbReference type="AlphaFoldDB" id="A0A6V6ZEP3"/>